<dbReference type="AlphaFoldDB" id="A0A2T1LU74"/>
<dbReference type="OrthoDB" id="9952470at2"/>
<dbReference type="GO" id="GO:0006355">
    <property type="term" value="P:regulation of DNA-templated transcription"/>
    <property type="evidence" value="ECO:0007669"/>
    <property type="project" value="InterPro"/>
</dbReference>
<dbReference type="EMBL" id="PXOH01000024">
    <property type="protein sequence ID" value="PSF34944.1"/>
    <property type="molecule type" value="Genomic_DNA"/>
</dbReference>
<evidence type="ECO:0000313" key="2">
    <source>
        <dbReference type="Proteomes" id="UP000239001"/>
    </source>
</evidence>
<reference evidence="1 2" key="1">
    <citation type="submission" date="2018-03" db="EMBL/GenBank/DDBJ databases">
        <title>The ancient ancestry and fast evolution of plastids.</title>
        <authorList>
            <person name="Moore K.R."/>
            <person name="Magnabosco C."/>
            <person name="Momper L."/>
            <person name="Gold D.A."/>
            <person name="Bosak T."/>
            <person name="Fournier G.P."/>
        </authorList>
    </citation>
    <scope>NUCLEOTIDE SEQUENCE [LARGE SCALE GENOMIC DNA]</scope>
    <source>
        <strain evidence="1 2">CCALA 016</strain>
    </source>
</reference>
<accession>A0A2T1LU74</accession>
<gene>
    <name evidence="1" type="ORF">C7H19_18230</name>
</gene>
<name>A0A2T1LU74_9CHRO</name>
<evidence type="ECO:0000313" key="1">
    <source>
        <dbReference type="EMBL" id="PSF34944.1"/>
    </source>
</evidence>
<comment type="caution">
    <text evidence="1">The sequence shown here is derived from an EMBL/GenBank/DDBJ whole genome shotgun (WGS) entry which is preliminary data.</text>
</comment>
<reference evidence="1 2" key="2">
    <citation type="submission" date="2018-03" db="EMBL/GenBank/DDBJ databases">
        <authorList>
            <person name="Keele B.F."/>
        </authorList>
    </citation>
    <scope>NUCLEOTIDE SEQUENCE [LARGE SCALE GENOMIC DNA]</scope>
    <source>
        <strain evidence="1 2">CCALA 016</strain>
    </source>
</reference>
<dbReference type="RefSeq" id="WP_106458352.1">
    <property type="nucleotide sequence ID" value="NZ_PXOH01000024.1"/>
</dbReference>
<organism evidence="1 2">
    <name type="scientific">Aphanothece hegewaldii CCALA 016</name>
    <dbReference type="NCBI Taxonomy" id="2107694"/>
    <lineage>
        <taxon>Bacteria</taxon>
        <taxon>Bacillati</taxon>
        <taxon>Cyanobacteriota</taxon>
        <taxon>Cyanophyceae</taxon>
        <taxon>Oscillatoriophycideae</taxon>
        <taxon>Chroococcales</taxon>
        <taxon>Aphanothecaceae</taxon>
        <taxon>Aphanothece</taxon>
    </lineage>
</organism>
<keyword evidence="2" id="KW-1185">Reference proteome</keyword>
<sequence length="54" mass="6579">MPRKVPLNNIKRLTVELPLKEYEALERYCLQRQETKRQAIRTLIRKLDKKVIDE</sequence>
<dbReference type="SUPFAM" id="SSF47598">
    <property type="entry name" value="Ribbon-helix-helix"/>
    <property type="match status" value="1"/>
</dbReference>
<dbReference type="InterPro" id="IPR010985">
    <property type="entry name" value="Ribbon_hlx_hlx"/>
</dbReference>
<protein>
    <submittedName>
        <fullName evidence="1">CopG family transcriptional regulator</fullName>
    </submittedName>
</protein>
<proteinExistence type="predicted"/>
<dbReference type="Proteomes" id="UP000239001">
    <property type="component" value="Unassembled WGS sequence"/>
</dbReference>